<dbReference type="OrthoDB" id="10042665at2759"/>
<keyword evidence="3" id="KW-0378">Hydrolase</keyword>
<dbReference type="GO" id="GO:0005524">
    <property type="term" value="F:ATP binding"/>
    <property type="evidence" value="ECO:0007669"/>
    <property type="project" value="InterPro"/>
</dbReference>
<dbReference type="InterPro" id="IPR054289">
    <property type="entry name" value="DUF7025"/>
</dbReference>
<evidence type="ECO:0000313" key="4">
    <source>
        <dbReference type="Proteomes" id="UP000235672"/>
    </source>
</evidence>
<organism evidence="3 4">
    <name type="scientific">Hyaloscypha hepaticicola</name>
    <dbReference type="NCBI Taxonomy" id="2082293"/>
    <lineage>
        <taxon>Eukaryota</taxon>
        <taxon>Fungi</taxon>
        <taxon>Dikarya</taxon>
        <taxon>Ascomycota</taxon>
        <taxon>Pezizomycotina</taxon>
        <taxon>Leotiomycetes</taxon>
        <taxon>Helotiales</taxon>
        <taxon>Hyaloscyphaceae</taxon>
        <taxon>Hyaloscypha</taxon>
    </lineage>
</organism>
<dbReference type="GO" id="GO:0016887">
    <property type="term" value="F:ATP hydrolysis activity"/>
    <property type="evidence" value="ECO:0007669"/>
    <property type="project" value="InterPro"/>
</dbReference>
<dbReference type="SUPFAM" id="SSF52540">
    <property type="entry name" value="P-loop containing nucleoside triphosphate hydrolases"/>
    <property type="match status" value="1"/>
</dbReference>
<sequence>MEIATTPKYTCSDSLSKQAHPQAYTQPLTSQDLEQLILKLIDAKSNPPKLSEAAKPDALPEAARASKLECKTVTEVWDEEKEEYTIDESLERKVKTFDEYVSVMRTRIDRNTKDAISYVDIKSEELRDVLREVLKDVYGISLMVDKSTVERNLLYHYLPELESYRSRILADAAKTTPIEHLGLLINCVRTIYMPTSQNLLPLLDHGEITYDLLPLLFKPNTLVYTTCFGTKKPRCVIYDSVEEKEKRLGEKYFSMACRYLDFDGKTFGTVPINLAIPKFRGTKRINTLRAFPLKYYQDEKLVKANIVECGRKFVALKDVRLVHCRGEAFYMDEGDPVRLSVDSRVIIDPDFFWKMNPNYSRPRTDLDVTRPNQLPPGWSSCTVVKSNGIEPAELTEDDLLICCPTVLGFSFGEKIWAEFAVADIEHIEWLSLPFDCLSISDEQRDVIMALVEACNDPSAVFDDVIAGKGRGLNILLHGRPGLGKTLTVEAVAELLKRPLYSISAGELLIDTAKLEAQLSRIFKIASHWNAILLLDEADIFLEKRMSENLTRNSLVSVFLRKLEYCEGIMFLTTNRVAEFDPVILSRIHVMLRYGDLIKDSGKKVWKQFIVIAKTSQGEARISSTELQRLVSSKLNGRQIKNVMATVQALAKKEKSRVCFFHIQKTVTASKEFISEFNGGVEMSHLYL</sequence>
<keyword evidence="4" id="KW-1185">Reference proteome</keyword>
<dbReference type="PANTHER" id="PTHR46411:SF1">
    <property type="entry name" value="FAMILY ATPASE, PUTATIVE (AFU_ORTHOLOGUE AFUA_7G05752)-RELATED"/>
    <property type="match status" value="1"/>
</dbReference>
<evidence type="ECO:0000313" key="3">
    <source>
        <dbReference type="EMBL" id="PMD21103.1"/>
    </source>
</evidence>
<dbReference type="Proteomes" id="UP000235672">
    <property type="component" value="Unassembled WGS sequence"/>
</dbReference>
<dbReference type="Pfam" id="PF22942">
    <property type="entry name" value="DUF7025"/>
    <property type="match status" value="1"/>
</dbReference>
<dbReference type="CDD" id="cd19481">
    <property type="entry name" value="RecA-like_protease"/>
    <property type="match status" value="1"/>
</dbReference>
<accession>A0A2J6Q4D0</accession>
<feature type="compositionally biased region" description="Polar residues" evidence="1">
    <location>
        <begin position="7"/>
        <end position="23"/>
    </location>
</feature>
<dbReference type="AlphaFoldDB" id="A0A2J6Q4D0"/>
<evidence type="ECO:0000259" key="2">
    <source>
        <dbReference type="SMART" id="SM00382"/>
    </source>
</evidence>
<gene>
    <name evidence="3" type="ORF">NA56DRAFT_720841</name>
</gene>
<reference evidence="3 4" key="1">
    <citation type="submission" date="2016-05" db="EMBL/GenBank/DDBJ databases">
        <title>A degradative enzymes factory behind the ericoid mycorrhizal symbiosis.</title>
        <authorList>
            <consortium name="DOE Joint Genome Institute"/>
            <person name="Martino E."/>
            <person name="Morin E."/>
            <person name="Grelet G."/>
            <person name="Kuo A."/>
            <person name="Kohler A."/>
            <person name="Daghino S."/>
            <person name="Barry K."/>
            <person name="Choi C."/>
            <person name="Cichocki N."/>
            <person name="Clum A."/>
            <person name="Copeland A."/>
            <person name="Hainaut M."/>
            <person name="Haridas S."/>
            <person name="Labutti K."/>
            <person name="Lindquist E."/>
            <person name="Lipzen A."/>
            <person name="Khouja H.-R."/>
            <person name="Murat C."/>
            <person name="Ohm R."/>
            <person name="Olson A."/>
            <person name="Spatafora J."/>
            <person name="Veneault-Fourrey C."/>
            <person name="Henrissat B."/>
            <person name="Grigoriev I."/>
            <person name="Martin F."/>
            <person name="Perotto S."/>
        </authorList>
    </citation>
    <scope>NUCLEOTIDE SEQUENCE [LARGE SCALE GENOMIC DNA]</scope>
    <source>
        <strain evidence="3 4">UAMH 7357</strain>
    </source>
</reference>
<dbReference type="STRING" id="1745343.A0A2J6Q4D0"/>
<proteinExistence type="predicted"/>
<feature type="domain" description="AAA+ ATPase" evidence="2">
    <location>
        <begin position="470"/>
        <end position="595"/>
    </location>
</feature>
<dbReference type="Pfam" id="PF00004">
    <property type="entry name" value="AAA"/>
    <property type="match status" value="1"/>
</dbReference>
<dbReference type="InterPro" id="IPR027417">
    <property type="entry name" value="P-loop_NTPase"/>
</dbReference>
<dbReference type="InterPro" id="IPR003593">
    <property type="entry name" value="AAA+_ATPase"/>
</dbReference>
<dbReference type="SMART" id="SM00382">
    <property type="entry name" value="AAA"/>
    <property type="match status" value="1"/>
</dbReference>
<dbReference type="InterPro" id="IPR003959">
    <property type="entry name" value="ATPase_AAA_core"/>
</dbReference>
<dbReference type="EMBL" id="KZ613482">
    <property type="protein sequence ID" value="PMD21103.1"/>
    <property type="molecule type" value="Genomic_DNA"/>
</dbReference>
<evidence type="ECO:0000256" key="1">
    <source>
        <dbReference type="SAM" id="MobiDB-lite"/>
    </source>
</evidence>
<protein>
    <submittedName>
        <fullName evidence="3">P-loop containing nucleoside triphosphate hydrolase protein</fullName>
    </submittedName>
</protein>
<feature type="region of interest" description="Disordered" evidence="1">
    <location>
        <begin position="1"/>
        <end position="23"/>
    </location>
</feature>
<dbReference type="PANTHER" id="PTHR46411">
    <property type="entry name" value="FAMILY ATPASE, PUTATIVE-RELATED"/>
    <property type="match status" value="1"/>
</dbReference>
<name>A0A2J6Q4D0_9HELO</name>
<dbReference type="Gene3D" id="3.40.50.300">
    <property type="entry name" value="P-loop containing nucleotide triphosphate hydrolases"/>
    <property type="match status" value="1"/>
</dbReference>